<dbReference type="PANTHER" id="PTHR33570:SF2">
    <property type="entry name" value="CARBOXYMUCONOLACTONE DECARBOXYLASE-LIKE DOMAIN-CONTAINING PROTEIN"/>
    <property type="match status" value="1"/>
</dbReference>
<feature type="domain" description="Carboxymuconolactone decarboxylase-like" evidence="1">
    <location>
        <begin position="38"/>
        <end position="127"/>
    </location>
</feature>
<reference evidence="2 3" key="1">
    <citation type="submission" date="2023-03" db="EMBL/GenBank/DDBJ databases">
        <title>Diaphorobacter basophil sp. nov., isolated from a sewage-treatment plant.</title>
        <authorList>
            <person name="Yang K."/>
        </authorList>
    </citation>
    <scope>NUCLEOTIDE SEQUENCE [LARGE SCALE GENOMIC DNA]</scope>
    <source>
        <strain evidence="2 3">Y-1</strain>
    </source>
</reference>
<evidence type="ECO:0000313" key="2">
    <source>
        <dbReference type="EMBL" id="WOO34278.1"/>
    </source>
</evidence>
<protein>
    <submittedName>
        <fullName evidence="2">Carboxymuconolactone decarboxylase family protein</fullName>
    </submittedName>
</protein>
<dbReference type="Gene3D" id="1.20.1290.10">
    <property type="entry name" value="AhpD-like"/>
    <property type="match status" value="1"/>
</dbReference>
<gene>
    <name evidence="2" type="ORF">P4826_09535</name>
</gene>
<dbReference type="RefSeq" id="WP_317703604.1">
    <property type="nucleotide sequence ID" value="NZ_CP136921.1"/>
</dbReference>
<evidence type="ECO:0000259" key="1">
    <source>
        <dbReference type="Pfam" id="PF02627"/>
    </source>
</evidence>
<dbReference type="Pfam" id="PF02627">
    <property type="entry name" value="CMD"/>
    <property type="match status" value="1"/>
</dbReference>
<dbReference type="SUPFAM" id="SSF69118">
    <property type="entry name" value="AhpD-like"/>
    <property type="match status" value="1"/>
</dbReference>
<proteinExistence type="predicted"/>
<evidence type="ECO:0000313" key="3">
    <source>
        <dbReference type="Proteomes" id="UP001303211"/>
    </source>
</evidence>
<accession>A0ABZ0JB51</accession>
<sequence>MTDTPEDSLRRGLDNRRRVLGDEWVEQSIARANALNAEFQRMITSYAWDGIWSRPGLDRRTRRIMVLAITAAMGRWEEFELHIRTGLLADPDDPEAAPLDVDTIKEVLLQTAVYAGVPAGNTGMAIALKVLKELGRTPPPAAFGMEQAKP</sequence>
<dbReference type="Proteomes" id="UP001303211">
    <property type="component" value="Chromosome"/>
</dbReference>
<organism evidence="2 3">
    <name type="scientific">Diaphorobacter limosus</name>
    <dbReference type="NCBI Taxonomy" id="3036128"/>
    <lineage>
        <taxon>Bacteria</taxon>
        <taxon>Pseudomonadati</taxon>
        <taxon>Pseudomonadota</taxon>
        <taxon>Betaproteobacteria</taxon>
        <taxon>Burkholderiales</taxon>
        <taxon>Comamonadaceae</taxon>
        <taxon>Diaphorobacter</taxon>
    </lineage>
</organism>
<dbReference type="InterPro" id="IPR052512">
    <property type="entry name" value="4CMD/NDH-1_regulator"/>
</dbReference>
<dbReference type="EMBL" id="CP136921">
    <property type="protein sequence ID" value="WOO34278.1"/>
    <property type="molecule type" value="Genomic_DNA"/>
</dbReference>
<dbReference type="InterPro" id="IPR029032">
    <property type="entry name" value="AhpD-like"/>
</dbReference>
<dbReference type="InterPro" id="IPR003779">
    <property type="entry name" value="CMD-like"/>
</dbReference>
<keyword evidence="3" id="KW-1185">Reference proteome</keyword>
<dbReference type="PANTHER" id="PTHR33570">
    <property type="entry name" value="4-CARBOXYMUCONOLACTONE DECARBOXYLASE FAMILY PROTEIN"/>
    <property type="match status" value="1"/>
</dbReference>
<name>A0ABZ0JB51_9BURK</name>